<evidence type="ECO:0000313" key="1">
    <source>
        <dbReference type="EMBL" id="KAG0118109.1"/>
    </source>
</evidence>
<reference evidence="1" key="1">
    <citation type="submission" date="2020-10" db="EMBL/GenBank/DDBJ databases">
        <title>Feather gene expression reveals the developmental basis of iridescence in African starlings.</title>
        <authorList>
            <person name="Rubenstein D.R."/>
        </authorList>
    </citation>
    <scope>NUCLEOTIDE SEQUENCE</scope>
    <source>
        <strain evidence="1">SS15</strain>
        <tissue evidence="1">Liver</tissue>
    </source>
</reference>
<comment type="caution">
    <text evidence="1">The sequence shown here is derived from an EMBL/GenBank/DDBJ whole genome shotgun (WGS) entry which is preliminary data.</text>
</comment>
<keyword evidence="3" id="KW-1185">Reference proteome</keyword>
<evidence type="ECO:0000313" key="2">
    <source>
        <dbReference type="EMBL" id="KAI1234772.1"/>
    </source>
</evidence>
<reference evidence="2 3" key="2">
    <citation type="journal article" date="2021" name="J. Hered.">
        <title>Feather Gene Expression Elucidates the Developmental Basis of Plumage Iridescence in African Starlings.</title>
        <authorList>
            <person name="Rubenstein D.R."/>
            <person name="Corvelo A."/>
            <person name="MacManes M.D."/>
            <person name="Maia R."/>
            <person name="Narzisi G."/>
            <person name="Rousaki A."/>
            <person name="Vandenabeele P."/>
            <person name="Shawkey M.D."/>
            <person name="Solomon J."/>
        </authorList>
    </citation>
    <scope>NUCLEOTIDE SEQUENCE [LARGE SCALE GENOMIC DNA]</scope>
    <source>
        <strain evidence="2">SS15</strain>
    </source>
</reference>
<protein>
    <submittedName>
        <fullName evidence="1">Uncharacterized protein</fullName>
    </submittedName>
</protein>
<dbReference type="EMBL" id="JADDUC010000120">
    <property type="protein sequence ID" value="KAG0118109.1"/>
    <property type="molecule type" value="Genomic_DNA"/>
</dbReference>
<evidence type="ECO:0000313" key="3">
    <source>
        <dbReference type="Proteomes" id="UP000618051"/>
    </source>
</evidence>
<dbReference type="AlphaFoldDB" id="A0A835NNV0"/>
<organism evidence="1">
    <name type="scientific">Lamprotornis superbus</name>
    <dbReference type="NCBI Taxonomy" id="245042"/>
    <lineage>
        <taxon>Eukaryota</taxon>
        <taxon>Metazoa</taxon>
        <taxon>Chordata</taxon>
        <taxon>Craniata</taxon>
        <taxon>Vertebrata</taxon>
        <taxon>Euteleostomi</taxon>
        <taxon>Archelosauria</taxon>
        <taxon>Archosauria</taxon>
        <taxon>Dinosauria</taxon>
        <taxon>Saurischia</taxon>
        <taxon>Theropoda</taxon>
        <taxon>Coelurosauria</taxon>
        <taxon>Aves</taxon>
        <taxon>Neognathae</taxon>
        <taxon>Neoaves</taxon>
        <taxon>Telluraves</taxon>
        <taxon>Australaves</taxon>
        <taxon>Passeriformes</taxon>
        <taxon>Sturnidae</taxon>
        <taxon>Lamprotornis</taxon>
    </lineage>
</organism>
<gene>
    <name evidence="2" type="ORF">IHE44_0003150</name>
    <name evidence="1" type="ORF">IHE44_001445</name>
</gene>
<dbReference type="EMBL" id="JADDUC020000014">
    <property type="protein sequence ID" value="KAI1234772.1"/>
    <property type="molecule type" value="Genomic_DNA"/>
</dbReference>
<dbReference type="Proteomes" id="UP000618051">
    <property type="component" value="Unassembled WGS sequence"/>
</dbReference>
<sequence>LNKPGRNWRLAGEQSVAVTSAVFGPASCWRISPGRSQHGCTSGDALHLCPGDAVAAPRHLCPGDAATAPPAGRETHHFNFKSLNPIEPSEGETNHHTGQTCSIACSVNSYRSGAACQPLVNREEMRRSYVSGRALRDRVAVLFAIPTANLIANSDTWRFPQDRIREFIGA</sequence>
<reference evidence="2" key="3">
    <citation type="submission" date="2022-01" db="EMBL/GenBank/DDBJ databases">
        <authorList>
            <person name="Rubenstein D.R."/>
        </authorList>
    </citation>
    <scope>NUCLEOTIDE SEQUENCE</scope>
    <source>
        <strain evidence="2">SS15</strain>
        <tissue evidence="2">Liver</tissue>
    </source>
</reference>
<accession>A0A835NNV0</accession>
<proteinExistence type="predicted"/>
<feature type="non-terminal residue" evidence="1">
    <location>
        <position position="170"/>
    </location>
</feature>
<name>A0A835NNV0_9PASS</name>